<dbReference type="GO" id="GO:0006355">
    <property type="term" value="P:regulation of DNA-templated transcription"/>
    <property type="evidence" value="ECO:0007669"/>
    <property type="project" value="InterPro"/>
</dbReference>
<dbReference type="GO" id="GO:0003677">
    <property type="term" value="F:DNA binding"/>
    <property type="evidence" value="ECO:0007669"/>
    <property type="project" value="UniProtKB-UniRule"/>
</dbReference>
<keyword evidence="11" id="KW-1185">Reference proteome</keyword>
<evidence type="ECO:0000313" key="10">
    <source>
        <dbReference type="EMBL" id="ORV72124.1"/>
    </source>
</evidence>
<dbReference type="Proteomes" id="UP000193738">
    <property type="component" value="Unassembled WGS sequence"/>
</dbReference>
<proteinExistence type="inferred from homology"/>
<evidence type="ECO:0000256" key="1">
    <source>
        <dbReference type="ARBA" id="ARBA00005820"/>
    </source>
</evidence>
<dbReference type="Pfam" id="PF00498">
    <property type="entry name" value="FHA"/>
    <property type="match status" value="1"/>
</dbReference>
<evidence type="ECO:0000259" key="8">
    <source>
        <dbReference type="PROSITE" id="PS50006"/>
    </source>
</evidence>
<dbReference type="PANTHER" id="PTHR35807">
    <property type="entry name" value="TRANSCRIPTIONAL REGULATOR REDD-RELATED"/>
    <property type="match status" value="1"/>
</dbReference>
<dbReference type="Pfam" id="PF00486">
    <property type="entry name" value="Trans_reg_C"/>
    <property type="match status" value="1"/>
</dbReference>
<dbReference type="PROSITE" id="PS50006">
    <property type="entry name" value="FHA_DOMAIN"/>
    <property type="match status" value="1"/>
</dbReference>
<evidence type="ECO:0000256" key="3">
    <source>
        <dbReference type="ARBA" id="ARBA00023015"/>
    </source>
</evidence>
<dbReference type="GO" id="GO:0000160">
    <property type="term" value="P:phosphorelay signal transduction system"/>
    <property type="evidence" value="ECO:0007669"/>
    <property type="project" value="InterPro"/>
</dbReference>
<dbReference type="CDD" id="cd00060">
    <property type="entry name" value="FHA"/>
    <property type="match status" value="1"/>
</dbReference>
<dbReference type="SMART" id="SM00240">
    <property type="entry name" value="FHA"/>
    <property type="match status" value="1"/>
</dbReference>
<dbReference type="PANTHER" id="PTHR35807:SF1">
    <property type="entry name" value="TRANSCRIPTIONAL REGULATOR REDD"/>
    <property type="match status" value="1"/>
</dbReference>
<evidence type="ECO:0000256" key="5">
    <source>
        <dbReference type="ARBA" id="ARBA00023163"/>
    </source>
</evidence>
<name>A0A1X1VSU1_MYCGS</name>
<dbReference type="InterPro" id="IPR016032">
    <property type="entry name" value="Sig_transdc_resp-reg_C-effctor"/>
</dbReference>
<evidence type="ECO:0000256" key="6">
    <source>
        <dbReference type="PROSITE-ProRule" id="PRU01091"/>
    </source>
</evidence>
<dbReference type="InterPro" id="IPR005158">
    <property type="entry name" value="BTAD"/>
</dbReference>
<dbReference type="RefSeq" id="WP_036417546.1">
    <property type="nucleotide sequence ID" value="NZ_LQOX01000080.1"/>
</dbReference>
<keyword evidence="3" id="KW-0805">Transcription regulation</keyword>
<dbReference type="SMART" id="SM00862">
    <property type="entry name" value="Trans_reg_C"/>
    <property type="match status" value="1"/>
</dbReference>
<dbReference type="SMART" id="SM01043">
    <property type="entry name" value="BTAD"/>
    <property type="match status" value="1"/>
</dbReference>
<gene>
    <name evidence="10" type="ORF">AWC07_03940</name>
</gene>
<dbReference type="SUPFAM" id="SSF46894">
    <property type="entry name" value="C-terminal effector domain of the bipartite response regulators"/>
    <property type="match status" value="1"/>
</dbReference>
<dbReference type="CDD" id="cd15831">
    <property type="entry name" value="BTAD"/>
    <property type="match status" value="1"/>
</dbReference>
<dbReference type="Gene3D" id="1.10.10.10">
    <property type="entry name" value="Winged helix-like DNA-binding domain superfamily/Winged helix DNA-binding domain"/>
    <property type="match status" value="1"/>
</dbReference>
<dbReference type="AlphaFoldDB" id="A0A1X1VSU1"/>
<dbReference type="Gene3D" id="1.25.40.10">
    <property type="entry name" value="Tetratricopeptide repeat domain"/>
    <property type="match status" value="1"/>
</dbReference>
<accession>A0A1X1VSU1</accession>
<feature type="compositionally biased region" description="Polar residues" evidence="7">
    <location>
        <begin position="262"/>
        <end position="276"/>
    </location>
</feature>
<dbReference type="InterPro" id="IPR051677">
    <property type="entry name" value="AfsR-DnrI-RedD_regulator"/>
</dbReference>
<dbReference type="SUPFAM" id="SSF49879">
    <property type="entry name" value="SMAD/FHA domain"/>
    <property type="match status" value="1"/>
</dbReference>
<sequence length="384" mass="41743">MAVAQPGVQFSVLGPLEICIDGAVVPLGTPKQRAVLAMLLINRNRPVATDALIDAAWERGAPSGARATLYAYMSNLRRLLSNAGAEARTLLANASPGYRLAVLDSNYDLGRFVAKKGAGLRAAADARFEQASEHFSAALAEWRGPALDDLRDFNFVDAFAKGLQEEKVLTQLAHAEVEIACGRVHSVIGELETLATDHPYREPLWAQLIAAYYLADRQFDALDAYQRLKDRLADDLGVDPGPAVRVLHERILRQRPLDVRTAAQSSADDTISTLSRHMTAPPGATHGPSLRDANGLRYPLVATTTRIGRSPDNDIVLAGAKVSRHHAAVVDTGSNFVLVDLRSVNGVYVSGRRIHTSAVLNEGDRIRITDHHLIFETTQEPFAR</sequence>
<dbReference type="InterPro" id="IPR011990">
    <property type="entry name" value="TPR-like_helical_dom_sf"/>
</dbReference>
<dbReference type="SUPFAM" id="SSF48452">
    <property type="entry name" value="TPR-like"/>
    <property type="match status" value="1"/>
</dbReference>
<dbReference type="Pfam" id="PF03704">
    <property type="entry name" value="BTAD"/>
    <property type="match status" value="1"/>
</dbReference>
<evidence type="ECO:0000256" key="2">
    <source>
        <dbReference type="ARBA" id="ARBA00022553"/>
    </source>
</evidence>
<keyword evidence="2" id="KW-0597">Phosphoprotein</keyword>
<reference evidence="10 11" key="1">
    <citation type="submission" date="2016-01" db="EMBL/GenBank/DDBJ databases">
        <title>The new phylogeny of the genus Mycobacterium.</title>
        <authorList>
            <person name="Tarcisio F."/>
            <person name="Conor M."/>
            <person name="Antonella G."/>
            <person name="Elisabetta G."/>
            <person name="Giulia F.S."/>
            <person name="Sara T."/>
            <person name="Anna F."/>
            <person name="Clotilde B."/>
            <person name="Roberto B."/>
            <person name="Veronica D.S."/>
            <person name="Fabio R."/>
            <person name="Monica P."/>
            <person name="Olivier J."/>
            <person name="Enrico T."/>
            <person name="Nicola S."/>
        </authorList>
    </citation>
    <scope>NUCLEOTIDE SEQUENCE [LARGE SCALE GENOMIC DNA]</scope>
    <source>
        <strain evidence="10 11">DSM 43505</strain>
    </source>
</reference>
<dbReference type="FunFam" id="1.25.40.10:FF:000222">
    <property type="entry name" value="SARP family transcriptional regulator"/>
    <property type="match status" value="1"/>
</dbReference>
<feature type="DNA-binding region" description="OmpR/PhoB-type" evidence="6">
    <location>
        <begin position="1"/>
        <end position="102"/>
    </location>
</feature>
<evidence type="ECO:0000256" key="4">
    <source>
        <dbReference type="ARBA" id="ARBA00023125"/>
    </source>
</evidence>
<dbReference type="EMBL" id="LQOX01000080">
    <property type="protein sequence ID" value="ORV72124.1"/>
    <property type="molecule type" value="Genomic_DNA"/>
</dbReference>
<feature type="region of interest" description="Disordered" evidence="7">
    <location>
        <begin position="262"/>
        <end position="291"/>
    </location>
</feature>
<dbReference type="STRING" id="1777.AWC07_03940"/>
<dbReference type="InterPro" id="IPR000253">
    <property type="entry name" value="FHA_dom"/>
</dbReference>
<keyword evidence="4 6" id="KW-0238">DNA-binding</keyword>
<protein>
    <submittedName>
        <fullName evidence="10">Regulator</fullName>
    </submittedName>
</protein>
<dbReference type="PROSITE" id="PS51755">
    <property type="entry name" value="OMPR_PHOB"/>
    <property type="match status" value="1"/>
</dbReference>
<comment type="similarity">
    <text evidence="1">Belongs to the AfsR/DnrI/RedD regulatory family.</text>
</comment>
<feature type="domain" description="OmpR/PhoB-type" evidence="9">
    <location>
        <begin position="1"/>
        <end position="102"/>
    </location>
</feature>
<dbReference type="InterPro" id="IPR008984">
    <property type="entry name" value="SMAD_FHA_dom_sf"/>
</dbReference>
<evidence type="ECO:0000256" key="7">
    <source>
        <dbReference type="SAM" id="MobiDB-lite"/>
    </source>
</evidence>
<keyword evidence="5" id="KW-0804">Transcription</keyword>
<organism evidence="10 11">
    <name type="scientific">Mycobacterium gastri</name>
    <dbReference type="NCBI Taxonomy" id="1777"/>
    <lineage>
        <taxon>Bacteria</taxon>
        <taxon>Bacillati</taxon>
        <taxon>Actinomycetota</taxon>
        <taxon>Actinomycetes</taxon>
        <taxon>Mycobacteriales</taxon>
        <taxon>Mycobacteriaceae</taxon>
        <taxon>Mycobacterium</taxon>
    </lineage>
</organism>
<dbReference type="Gene3D" id="2.60.200.20">
    <property type="match status" value="1"/>
</dbReference>
<dbReference type="InterPro" id="IPR001867">
    <property type="entry name" value="OmpR/PhoB-type_DNA-bd"/>
</dbReference>
<comment type="caution">
    <text evidence="10">The sequence shown here is derived from an EMBL/GenBank/DDBJ whole genome shotgun (WGS) entry which is preliminary data.</text>
</comment>
<evidence type="ECO:0000313" key="11">
    <source>
        <dbReference type="Proteomes" id="UP000193738"/>
    </source>
</evidence>
<feature type="domain" description="FHA" evidence="8">
    <location>
        <begin position="305"/>
        <end position="354"/>
    </location>
</feature>
<dbReference type="InterPro" id="IPR036388">
    <property type="entry name" value="WH-like_DNA-bd_sf"/>
</dbReference>
<dbReference type="FunFam" id="1.10.10.10:FF:000528">
    <property type="entry name" value="Transcriptional regulatory protein EmbR"/>
    <property type="match status" value="1"/>
</dbReference>
<evidence type="ECO:0000259" key="9">
    <source>
        <dbReference type="PROSITE" id="PS51755"/>
    </source>
</evidence>